<dbReference type="EMBL" id="CH445328">
    <property type="protein sequence ID" value="EAT89539.1"/>
    <property type="molecule type" value="Genomic_DNA"/>
</dbReference>
<dbReference type="AlphaFoldDB" id="Q0UZK6"/>
<dbReference type="Proteomes" id="UP000001055">
    <property type="component" value="Unassembled WGS sequence"/>
</dbReference>
<proteinExistence type="predicted"/>
<evidence type="ECO:0000256" key="1">
    <source>
        <dbReference type="SAM" id="MobiDB-lite"/>
    </source>
</evidence>
<dbReference type="KEGG" id="pno:SNOG_02808"/>
<protein>
    <submittedName>
        <fullName evidence="2">Uncharacterized protein</fullName>
    </submittedName>
</protein>
<organism evidence="2 3">
    <name type="scientific">Phaeosphaeria nodorum (strain SN15 / ATCC MYA-4574 / FGSC 10173)</name>
    <name type="common">Glume blotch fungus</name>
    <name type="synonym">Parastagonospora nodorum</name>
    <dbReference type="NCBI Taxonomy" id="321614"/>
    <lineage>
        <taxon>Eukaryota</taxon>
        <taxon>Fungi</taxon>
        <taxon>Dikarya</taxon>
        <taxon>Ascomycota</taxon>
        <taxon>Pezizomycotina</taxon>
        <taxon>Dothideomycetes</taxon>
        <taxon>Pleosporomycetidae</taxon>
        <taxon>Pleosporales</taxon>
        <taxon>Pleosporineae</taxon>
        <taxon>Phaeosphaeriaceae</taxon>
        <taxon>Parastagonospora</taxon>
    </lineage>
</organism>
<dbReference type="InParanoid" id="Q0UZK6"/>
<dbReference type="GeneID" id="5970260"/>
<accession>Q0UZK6</accession>
<evidence type="ECO:0000313" key="2">
    <source>
        <dbReference type="EMBL" id="EAT89539.1"/>
    </source>
</evidence>
<sequence>MAQSTRSPVFEELEQSSSNILDLIGEGSVGGRTRLSSLGATKAGDREENCGGEARNMAMIPRPYPNRGASDGVAWKCGLSGSTFSNEGRETCRQAFPAWIGTGASRDPLKLFSDLEATFVGSHRYYSAVPPRSRHELSPTISGRA</sequence>
<feature type="region of interest" description="Disordered" evidence="1">
    <location>
        <begin position="35"/>
        <end position="63"/>
    </location>
</feature>
<name>Q0UZK6_PHANO</name>
<dbReference type="RefSeq" id="XP_001793403.1">
    <property type="nucleotide sequence ID" value="XM_001793351.1"/>
</dbReference>
<reference evidence="3" key="1">
    <citation type="journal article" date="2007" name="Plant Cell">
        <title>Dothideomycete-plant interactions illuminated by genome sequencing and EST analysis of the wheat pathogen Stagonospora nodorum.</title>
        <authorList>
            <person name="Hane J.K."/>
            <person name="Lowe R.G."/>
            <person name="Solomon P.S."/>
            <person name="Tan K.C."/>
            <person name="Schoch C.L."/>
            <person name="Spatafora J.W."/>
            <person name="Crous P.W."/>
            <person name="Kodira C."/>
            <person name="Birren B.W."/>
            <person name="Galagan J.E."/>
            <person name="Torriani S.F."/>
            <person name="McDonald B.A."/>
            <person name="Oliver R.P."/>
        </authorList>
    </citation>
    <scope>NUCLEOTIDE SEQUENCE [LARGE SCALE GENOMIC DNA]</scope>
    <source>
        <strain evidence="3">SN15 / ATCC MYA-4574 / FGSC 10173</strain>
    </source>
</reference>
<gene>
    <name evidence="2" type="ORF">SNOG_02808</name>
</gene>
<evidence type="ECO:0000313" key="3">
    <source>
        <dbReference type="Proteomes" id="UP000001055"/>
    </source>
</evidence>